<evidence type="ECO:0000256" key="9">
    <source>
        <dbReference type="ARBA" id="ARBA00023136"/>
    </source>
</evidence>
<dbReference type="PANTHER" id="PTHR30330:SF3">
    <property type="entry name" value="TRANSCRIPTIONAL REGULATOR, LRP FAMILY"/>
    <property type="match status" value="1"/>
</dbReference>
<dbReference type="GO" id="GO:0005283">
    <property type="term" value="F:amino acid:sodium symporter activity"/>
    <property type="evidence" value="ECO:0007669"/>
    <property type="project" value="InterPro"/>
</dbReference>
<dbReference type="FunFam" id="3.40.50.720:FF:000213">
    <property type="entry name" value="Putative 2-hydroxyacid dehydrogenase"/>
    <property type="match status" value="1"/>
</dbReference>
<evidence type="ECO:0000256" key="6">
    <source>
        <dbReference type="ARBA" id="ARBA00022989"/>
    </source>
</evidence>
<keyword evidence="6" id="KW-1133">Transmembrane helix</keyword>
<keyword evidence="3" id="KW-1003">Cell membrane</keyword>
<keyword evidence="9" id="KW-0472">Membrane</keyword>
<dbReference type="PANTHER" id="PTHR30330">
    <property type="entry name" value="AGSS FAMILY TRANSPORTER, SODIUM-ALANINE"/>
    <property type="match status" value="1"/>
</dbReference>
<organism evidence="10">
    <name type="scientific">Cyprideis torosa</name>
    <dbReference type="NCBI Taxonomy" id="163714"/>
    <lineage>
        <taxon>Eukaryota</taxon>
        <taxon>Metazoa</taxon>
        <taxon>Ecdysozoa</taxon>
        <taxon>Arthropoda</taxon>
        <taxon>Crustacea</taxon>
        <taxon>Oligostraca</taxon>
        <taxon>Ostracoda</taxon>
        <taxon>Podocopa</taxon>
        <taxon>Podocopida</taxon>
        <taxon>Cytherocopina</taxon>
        <taxon>Cytheroidea</taxon>
        <taxon>Cytherideidae</taxon>
        <taxon>Cyprideis</taxon>
    </lineage>
</organism>
<protein>
    <submittedName>
        <fullName evidence="10">Uncharacterized protein</fullName>
    </submittedName>
</protein>
<evidence type="ECO:0000256" key="4">
    <source>
        <dbReference type="ARBA" id="ARBA00022692"/>
    </source>
</evidence>
<proteinExistence type="predicted"/>
<dbReference type="GO" id="GO:0016491">
    <property type="term" value="F:oxidoreductase activity"/>
    <property type="evidence" value="ECO:0007669"/>
    <property type="project" value="UniProtKB-KW"/>
</dbReference>
<keyword evidence="2" id="KW-0813">Transport</keyword>
<dbReference type="GO" id="GO:0005886">
    <property type="term" value="C:plasma membrane"/>
    <property type="evidence" value="ECO:0007669"/>
    <property type="project" value="UniProtKB-SubCell"/>
</dbReference>
<evidence type="ECO:0000256" key="7">
    <source>
        <dbReference type="ARBA" id="ARBA00023002"/>
    </source>
</evidence>
<evidence type="ECO:0000256" key="2">
    <source>
        <dbReference type="ARBA" id="ARBA00022448"/>
    </source>
</evidence>
<dbReference type="GO" id="GO:0051287">
    <property type="term" value="F:NAD binding"/>
    <property type="evidence" value="ECO:0007669"/>
    <property type="project" value="InterPro"/>
</dbReference>
<name>A0A7R8WKX7_9CRUS</name>
<accession>A0A7R8WKX7</accession>
<dbReference type="Pfam" id="PF02826">
    <property type="entry name" value="2-Hacid_dh_C"/>
    <property type="match status" value="1"/>
</dbReference>
<dbReference type="Gene3D" id="3.40.50.720">
    <property type="entry name" value="NAD(P)-binding Rossmann-like Domain"/>
    <property type="match status" value="1"/>
</dbReference>
<dbReference type="InterPro" id="IPR036291">
    <property type="entry name" value="NAD(P)-bd_dom_sf"/>
</dbReference>
<keyword evidence="8" id="KW-0520">NAD</keyword>
<dbReference type="NCBIfam" id="TIGR00835">
    <property type="entry name" value="agcS"/>
    <property type="match status" value="1"/>
</dbReference>
<keyword evidence="4" id="KW-0812">Transmembrane</keyword>
<dbReference type="Pfam" id="PF01235">
    <property type="entry name" value="Na_Ala_symp"/>
    <property type="match status" value="1"/>
</dbReference>
<dbReference type="SUPFAM" id="SSF51735">
    <property type="entry name" value="NAD(P)-binding Rossmann-fold domains"/>
    <property type="match status" value="1"/>
</dbReference>
<dbReference type="InterPro" id="IPR001463">
    <property type="entry name" value="Na/Ala_symport"/>
</dbReference>
<keyword evidence="5" id="KW-0521">NADP</keyword>
<gene>
    <name evidence="10" type="ORF">CTOB1V02_LOCUS11485</name>
</gene>
<sequence>MALLLATAKRIVEGDMFVRVGKWFNGDFPLGVSLAGKTIGIVGLGGIGSKVAKRCEAFEMNVVYYGPREKKEYSYPYYSDITKLAQDCDMIILTCPGGEATANLIDANVLEALGPKGILINIARGSVVDEPALVAALQNGVIAAAGLDVFSSEPNINELFAPIAKAIESVIFYAHPFMIGGEEIQIKLILVWLVAVSVFLTVYLGFINIRYFKHGIDLVRGKYDKKSDKGEINRFQALTTSLSGTVGLGNIAGVAVAVSTGGPGAVFWMAVMGLFGMSAKFAEAALGVKYRVHPDKKNRPDHVVGGPMYYLKAAFERYDQALFGKFLGGFFAVCCVGGALGAGNMFQANQAFQQVVNVTGGEAGFMADKGWIFGVFLALLVGVVIIGGLKSIAAVASRIVPFMGGVYLLAGFIVIAMNYQNVPAGFVTIFDMAFTPEAGFGALIGALLIGVQRAAFSNEAGIGSAAIVHSTAKVKDPVSQGFVGMLGPFIDTIVICMVTALVIVMTGAYEQADGMEGGKSL</sequence>
<evidence type="ECO:0000256" key="5">
    <source>
        <dbReference type="ARBA" id="ARBA00022857"/>
    </source>
</evidence>
<dbReference type="InterPro" id="IPR006140">
    <property type="entry name" value="D-isomer_DH_NAD-bd"/>
</dbReference>
<evidence type="ECO:0000256" key="3">
    <source>
        <dbReference type="ARBA" id="ARBA00022475"/>
    </source>
</evidence>
<dbReference type="EMBL" id="OB666732">
    <property type="protein sequence ID" value="CAD7233664.1"/>
    <property type="molecule type" value="Genomic_DNA"/>
</dbReference>
<dbReference type="Gene3D" id="1.20.1740.10">
    <property type="entry name" value="Amino acid/polyamine transporter I"/>
    <property type="match status" value="1"/>
</dbReference>
<dbReference type="OrthoDB" id="10061965at2759"/>
<comment type="subcellular location">
    <subcellularLocation>
        <location evidence="1">Cell membrane</location>
        <topology evidence="1">Multi-pass membrane protein</topology>
    </subcellularLocation>
</comment>
<reference evidence="10" key="1">
    <citation type="submission" date="2020-11" db="EMBL/GenBank/DDBJ databases">
        <authorList>
            <person name="Tran Van P."/>
        </authorList>
    </citation>
    <scope>NUCLEOTIDE SEQUENCE</scope>
</reference>
<evidence type="ECO:0000256" key="8">
    <source>
        <dbReference type="ARBA" id="ARBA00023027"/>
    </source>
</evidence>
<evidence type="ECO:0000313" key="10">
    <source>
        <dbReference type="EMBL" id="CAD7233664.1"/>
    </source>
</evidence>
<keyword evidence="7" id="KW-0560">Oxidoreductase</keyword>
<dbReference type="AlphaFoldDB" id="A0A7R8WKX7"/>
<dbReference type="PRINTS" id="PR00175">
    <property type="entry name" value="NAALASMPORT"/>
</dbReference>
<evidence type="ECO:0000256" key="1">
    <source>
        <dbReference type="ARBA" id="ARBA00004651"/>
    </source>
</evidence>